<evidence type="ECO:0000259" key="8">
    <source>
        <dbReference type="Pfam" id="PF21694"/>
    </source>
</evidence>
<accession>F0RNV1</accession>
<evidence type="ECO:0000256" key="7">
    <source>
        <dbReference type="ARBA" id="ARBA00049244"/>
    </source>
</evidence>
<comment type="similarity">
    <text evidence="6">Belongs to the DNA polymerase HolA subunit family.</text>
</comment>
<evidence type="ECO:0000256" key="1">
    <source>
        <dbReference type="ARBA" id="ARBA00012417"/>
    </source>
</evidence>
<dbReference type="InterPro" id="IPR027417">
    <property type="entry name" value="P-loop_NTPase"/>
</dbReference>
<dbReference type="STRING" id="693977.Deipr_1209"/>
<keyword evidence="10" id="KW-1185">Reference proteome</keyword>
<organism evidence="9 10">
    <name type="scientific">Deinococcus proteolyticus (strain ATCC 35074 / DSM 20540 / JCM 6276 / NBRC 101906 / NCIMB 13154 / VKM Ac-1939 / CCM 2703 / MRP)</name>
    <dbReference type="NCBI Taxonomy" id="693977"/>
    <lineage>
        <taxon>Bacteria</taxon>
        <taxon>Thermotogati</taxon>
        <taxon>Deinococcota</taxon>
        <taxon>Deinococci</taxon>
        <taxon>Deinococcales</taxon>
        <taxon>Deinococcaceae</taxon>
        <taxon>Deinococcus</taxon>
    </lineage>
</organism>
<evidence type="ECO:0000256" key="6">
    <source>
        <dbReference type="ARBA" id="ARBA00034754"/>
    </source>
</evidence>
<dbReference type="PANTHER" id="PTHR34388:SF1">
    <property type="entry name" value="DNA POLYMERASE III SUBUNIT DELTA"/>
    <property type="match status" value="1"/>
</dbReference>
<feature type="domain" description="DNA polymerase III delta subunit-like C-terminal" evidence="8">
    <location>
        <begin position="184"/>
        <end position="302"/>
    </location>
</feature>
<dbReference type="InterPro" id="IPR005790">
    <property type="entry name" value="DNA_polIII_delta"/>
</dbReference>
<dbReference type="EC" id="2.7.7.7" evidence="1"/>
<reference evidence="10" key="1">
    <citation type="submission" date="2011-02" db="EMBL/GenBank/DDBJ databases">
        <title>The complete sequence of chromosome of Deinococcus proteolyticus DSM 20540.</title>
        <authorList>
            <consortium name="US DOE Joint Genome Institute (JGI-PGF)"/>
            <person name="Lucas S."/>
            <person name="Copeland A."/>
            <person name="Lapidus A."/>
            <person name="Bruce D."/>
            <person name="Goodwin L."/>
            <person name="Pitluck S."/>
            <person name="Kyrpides N."/>
            <person name="Mavromatis K."/>
            <person name="Pagani I."/>
            <person name="Ivanova N."/>
            <person name="Ovchinnikova G."/>
            <person name="Zeytun A."/>
            <person name="Detter J.C."/>
            <person name="Han C."/>
            <person name="Land M."/>
            <person name="Hauser L."/>
            <person name="Markowitz V."/>
            <person name="Cheng J.-F."/>
            <person name="Hugenholtz P."/>
            <person name="Woyke T."/>
            <person name="Wu D."/>
            <person name="Pukall R."/>
            <person name="Steenblock K."/>
            <person name="Brambilla E."/>
            <person name="Klenk H.-P."/>
            <person name="Eisen J.A."/>
        </authorList>
    </citation>
    <scope>NUCLEOTIDE SEQUENCE [LARGE SCALE GENOMIC DNA]</scope>
    <source>
        <strain evidence="10">ATCC 35074 / DSM 20540 / JCM 6276 / NBRC 101906 / NCIMB 13154 / VKM Ac-1939 / CCM 2703 / MRP</strain>
    </source>
</reference>
<dbReference type="RefSeq" id="WP_013614969.1">
    <property type="nucleotide sequence ID" value="NC_015161.1"/>
</dbReference>
<dbReference type="InterPro" id="IPR048466">
    <property type="entry name" value="DNA_pol3_delta-like_C"/>
</dbReference>
<name>F0RNV1_DEIPM</name>
<evidence type="ECO:0000256" key="3">
    <source>
        <dbReference type="ARBA" id="ARBA00022695"/>
    </source>
</evidence>
<dbReference type="Gene3D" id="1.10.8.60">
    <property type="match status" value="1"/>
</dbReference>
<dbReference type="NCBIfam" id="TIGR01128">
    <property type="entry name" value="holA"/>
    <property type="match status" value="1"/>
</dbReference>
<dbReference type="GO" id="GO:0006261">
    <property type="term" value="P:DNA-templated DNA replication"/>
    <property type="evidence" value="ECO:0007669"/>
    <property type="project" value="TreeGrafter"/>
</dbReference>
<gene>
    <name evidence="9" type="ordered locus">Deipr_1209</name>
</gene>
<evidence type="ECO:0000256" key="5">
    <source>
        <dbReference type="ARBA" id="ARBA00022932"/>
    </source>
</evidence>
<dbReference type="KEGG" id="dpt:Deipr_1209"/>
<dbReference type="eggNOG" id="COG1466">
    <property type="taxonomic scope" value="Bacteria"/>
</dbReference>
<keyword evidence="3" id="KW-0548">Nucleotidyltransferase</keyword>
<reference evidence="9 10" key="2">
    <citation type="journal article" date="2012" name="Stand. Genomic Sci.">
        <title>Complete genome sequence of the orange-red pigmented, radioresistant Deinococcus proteolyticus type strain (MRP(T)).</title>
        <authorList>
            <person name="Copeland A."/>
            <person name="Zeytun A."/>
            <person name="Yassawong M."/>
            <person name="Nolan M."/>
            <person name="Lucas S."/>
            <person name="Hammon N."/>
            <person name="Deshpande S."/>
            <person name="Cheng J.F."/>
            <person name="Han C."/>
            <person name="Tapia R."/>
            <person name="Goodwin L.A."/>
            <person name="Pitluck S."/>
            <person name="Mavromatis K."/>
            <person name="Liolios K."/>
            <person name="Pagani I."/>
            <person name="Ivanova N."/>
            <person name="Mikhailova N."/>
            <person name="Pati A."/>
            <person name="Chen A."/>
            <person name="Palaniappan K."/>
            <person name="Land M."/>
            <person name="Hauser L."/>
            <person name="Jeffries C.D."/>
            <person name="Brambilla E.M."/>
            <person name="Rohde M."/>
            <person name="Sikorski J."/>
            <person name="Pukall R."/>
            <person name="Goker M."/>
            <person name="Detter J.C."/>
            <person name="Woyke T."/>
            <person name="Bristow J."/>
            <person name="Eisen J.A."/>
            <person name="Markowitz V."/>
            <person name="Hugenholtz P."/>
            <person name="Kyrpides N.C."/>
            <person name="Klenk H.P."/>
            <person name="Lapidus A."/>
        </authorList>
    </citation>
    <scope>NUCLEOTIDE SEQUENCE [LARGE SCALE GENOMIC DNA]</scope>
    <source>
        <strain evidence="10">ATCC 35074 / DSM 20540 / JCM 6276 / NBRC 101906 / NCIMB 13154 / VKM Ac-1939 / CCM 2703 / MRP</strain>
    </source>
</reference>
<dbReference type="PANTHER" id="PTHR34388">
    <property type="entry name" value="DNA POLYMERASE III SUBUNIT DELTA"/>
    <property type="match status" value="1"/>
</dbReference>
<dbReference type="SUPFAM" id="SSF48019">
    <property type="entry name" value="post-AAA+ oligomerization domain-like"/>
    <property type="match status" value="1"/>
</dbReference>
<keyword evidence="5" id="KW-0239">DNA-directed DNA polymerase</keyword>
<evidence type="ECO:0000256" key="2">
    <source>
        <dbReference type="ARBA" id="ARBA00022679"/>
    </source>
</evidence>
<comment type="catalytic activity">
    <reaction evidence="7">
        <text>DNA(n) + a 2'-deoxyribonucleoside 5'-triphosphate = DNA(n+1) + diphosphate</text>
        <dbReference type="Rhea" id="RHEA:22508"/>
        <dbReference type="Rhea" id="RHEA-COMP:17339"/>
        <dbReference type="Rhea" id="RHEA-COMP:17340"/>
        <dbReference type="ChEBI" id="CHEBI:33019"/>
        <dbReference type="ChEBI" id="CHEBI:61560"/>
        <dbReference type="ChEBI" id="CHEBI:173112"/>
        <dbReference type="EC" id="2.7.7.7"/>
    </reaction>
</comment>
<dbReference type="Gene3D" id="1.20.272.10">
    <property type="match status" value="1"/>
</dbReference>
<dbReference type="GO" id="GO:0003677">
    <property type="term" value="F:DNA binding"/>
    <property type="evidence" value="ECO:0007669"/>
    <property type="project" value="InterPro"/>
</dbReference>
<dbReference type="AlphaFoldDB" id="F0RNV1"/>
<evidence type="ECO:0000256" key="4">
    <source>
        <dbReference type="ARBA" id="ARBA00022705"/>
    </source>
</evidence>
<dbReference type="HOGENOM" id="CLU_926597_0_0_0"/>
<evidence type="ECO:0000313" key="9">
    <source>
        <dbReference type="EMBL" id="ADY26360.1"/>
    </source>
</evidence>
<dbReference type="InterPro" id="IPR008921">
    <property type="entry name" value="DNA_pol3_clamp-load_cplx_C"/>
</dbReference>
<dbReference type="GO" id="GO:0009360">
    <property type="term" value="C:DNA polymerase III complex"/>
    <property type="evidence" value="ECO:0007669"/>
    <property type="project" value="TreeGrafter"/>
</dbReference>
<protein>
    <recommendedName>
        <fullName evidence="1">DNA-directed DNA polymerase</fullName>
        <ecNumber evidence="1">2.7.7.7</ecNumber>
    </recommendedName>
</protein>
<dbReference type="OrthoDB" id="73190at2"/>
<dbReference type="Proteomes" id="UP000007718">
    <property type="component" value="Chromosome"/>
</dbReference>
<dbReference type="SUPFAM" id="SSF52540">
    <property type="entry name" value="P-loop containing nucleoside triphosphate hydrolases"/>
    <property type="match status" value="1"/>
</dbReference>
<sequence>MLIRVLAAFSGHPFLAELALRDWAEEHGINRAELTRLSGEEVTPESLEPLLAPSLFGGGGVIVDLSGVKPGKELMELLAGAQAPALVLDTTAPPTRAKVYEAHGELIRSPNPQRPGDVLGWLVPYAKKQGLKLEKDAASYLADVFGTDLTGIAGELNKLKFLPAGTRLDAETVQEVVGRERAGDSFAMLDAATAGRPALALEQLGRLLRGGEDPFRLLGAVVWQYSLIARCVGLLADSGGQVSEGAAASRLGAKPYPVKKALAVARRLDEAKIRRHLARIAGADLDLKRGHDPARTLQRLMIELSR</sequence>
<dbReference type="GO" id="GO:0003887">
    <property type="term" value="F:DNA-directed DNA polymerase activity"/>
    <property type="evidence" value="ECO:0007669"/>
    <property type="project" value="UniProtKB-KW"/>
</dbReference>
<evidence type="ECO:0000313" key="10">
    <source>
        <dbReference type="Proteomes" id="UP000007718"/>
    </source>
</evidence>
<keyword evidence="2" id="KW-0808">Transferase</keyword>
<dbReference type="Pfam" id="PF21694">
    <property type="entry name" value="DNA_pol3_delta_C"/>
    <property type="match status" value="1"/>
</dbReference>
<dbReference type="EMBL" id="CP002536">
    <property type="protein sequence ID" value="ADY26360.1"/>
    <property type="molecule type" value="Genomic_DNA"/>
</dbReference>
<keyword evidence="4" id="KW-0235">DNA replication</keyword>
<proteinExistence type="inferred from homology"/>